<name>A0A563VZ20_9CYAN</name>
<dbReference type="InterPro" id="IPR022907">
    <property type="entry name" value="VapC_family"/>
</dbReference>
<comment type="function">
    <text evidence="8">Toxic component of a toxin-antitoxin (TA) system. An RNase.</text>
</comment>
<dbReference type="GO" id="GO:0000287">
    <property type="term" value="F:magnesium ion binding"/>
    <property type="evidence" value="ECO:0007669"/>
    <property type="project" value="UniProtKB-UniRule"/>
</dbReference>
<evidence type="ECO:0000256" key="7">
    <source>
        <dbReference type="ARBA" id="ARBA00038093"/>
    </source>
</evidence>
<feature type="binding site" evidence="8">
    <location>
        <position position="6"/>
    </location>
    <ligand>
        <name>Mg(2+)</name>
        <dbReference type="ChEBI" id="CHEBI:18420"/>
    </ligand>
</feature>
<dbReference type="EMBL" id="CAACVJ010000423">
    <property type="protein sequence ID" value="VEP16670.1"/>
    <property type="molecule type" value="Genomic_DNA"/>
</dbReference>
<proteinExistence type="inferred from homology"/>
<dbReference type="EC" id="3.1.-.-" evidence="8"/>
<accession>A0A563VZ20</accession>
<keyword evidence="8" id="KW-0800">Toxin</keyword>
<dbReference type="Gene3D" id="3.40.50.1010">
    <property type="entry name" value="5'-nuclease"/>
    <property type="match status" value="1"/>
</dbReference>
<dbReference type="InterPro" id="IPR050556">
    <property type="entry name" value="Type_II_TA_system_RNase"/>
</dbReference>
<keyword evidence="6 8" id="KW-0460">Magnesium</keyword>
<evidence type="ECO:0000256" key="6">
    <source>
        <dbReference type="ARBA" id="ARBA00022842"/>
    </source>
</evidence>
<keyword evidence="11" id="KW-1185">Reference proteome</keyword>
<dbReference type="OrthoDB" id="9796690at2"/>
<keyword evidence="4 8" id="KW-0479">Metal-binding</keyword>
<dbReference type="Proteomes" id="UP000320055">
    <property type="component" value="Unassembled WGS sequence"/>
</dbReference>
<evidence type="ECO:0000313" key="11">
    <source>
        <dbReference type="Proteomes" id="UP000320055"/>
    </source>
</evidence>
<organism evidence="10 11">
    <name type="scientific">Hyella patelloides LEGE 07179</name>
    <dbReference type="NCBI Taxonomy" id="945734"/>
    <lineage>
        <taxon>Bacteria</taxon>
        <taxon>Bacillati</taxon>
        <taxon>Cyanobacteriota</taxon>
        <taxon>Cyanophyceae</taxon>
        <taxon>Pleurocapsales</taxon>
        <taxon>Hyellaceae</taxon>
        <taxon>Hyella</taxon>
    </lineage>
</organism>
<keyword evidence="5 8" id="KW-0378">Hydrolase</keyword>
<dbReference type="CDD" id="cd09881">
    <property type="entry name" value="PIN_VapC4-5_FitB-like"/>
    <property type="match status" value="1"/>
</dbReference>
<evidence type="ECO:0000259" key="9">
    <source>
        <dbReference type="Pfam" id="PF01850"/>
    </source>
</evidence>
<dbReference type="SUPFAM" id="SSF88723">
    <property type="entry name" value="PIN domain-like"/>
    <property type="match status" value="1"/>
</dbReference>
<evidence type="ECO:0000313" key="10">
    <source>
        <dbReference type="EMBL" id="VEP16670.1"/>
    </source>
</evidence>
<dbReference type="RefSeq" id="WP_144866450.1">
    <property type="nucleotide sequence ID" value="NZ_LR213808.1"/>
</dbReference>
<feature type="domain" description="PIN" evidence="9">
    <location>
        <begin position="3"/>
        <end position="125"/>
    </location>
</feature>
<comment type="cofactor">
    <cofactor evidence="1 8">
        <name>Mg(2+)</name>
        <dbReference type="ChEBI" id="CHEBI:18420"/>
    </cofactor>
</comment>
<protein>
    <recommendedName>
        <fullName evidence="8">Ribonuclease VapC</fullName>
        <shortName evidence="8">RNase VapC</shortName>
        <ecNumber evidence="8">3.1.-.-</ecNumber>
    </recommendedName>
    <alternativeName>
        <fullName evidence="8">Toxin VapC</fullName>
    </alternativeName>
</protein>
<evidence type="ECO:0000256" key="3">
    <source>
        <dbReference type="ARBA" id="ARBA00022722"/>
    </source>
</evidence>
<sequence>MTYLLDTNVWARYLNGRSPKIRKKFRTIDLTQVFSCSIVKSELIYGAFKSRNPDRTYRKQQELLSLFVSFPFDDAAALAFGRLNAQLEAKGEMIGIKDLQIASIAIAKNLILVTHNIREFQRIEELKLQDWEVETRADN</sequence>
<dbReference type="GO" id="GO:0016787">
    <property type="term" value="F:hydrolase activity"/>
    <property type="evidence" value="ECO:0007669"/>
    <property type="project" value="UniProtKB-KW"/>
</dbReference>
<keyword evidence="2 8" id="KW-1277">Toxin-antitoxin system</keyword>
<evidence type="ECO:0000256" key="2">
    <source>
        <dbReference type="ARBA" id="ARBA00022649"/>
    </source>
</evidence>
<dbReference type="PANTHER" id="PTHR33653">
    <property type="entry name" value="RIBONUCLEASE VAPC2"/>
    <property type="match status" value="1"/>
</dbReference>
<keyword evidence="3 8" id="KW-0540">Nuclease</keyword>
<evidence type="ECO:0000256" key="5">
    <source>
        <dbReference type="ARBA" id="ARBA00022801"/>
    </source>
</evidence>
<evidence type="ECO:0000256" key="1">
    <source>
        <dbReference type="ARBA" id="ARBA00001946"/>
    </source>
</evidence>
<dbReference type="GO" id="GO:0090729">
    <property type="term" value="F:toxin activity"/>
    <property type="evidence" value="ECO:0007669"/>
    <property type="project" value="UniProtKB-KW"/>
</dbReference>
<evidence type="ECO:0000256" key="8">
    <source>
        <dbReference type="HAMAP-Rule" id="MF_00265"/>
    </source>
</evidence>
<feature type="binding site" evidence="8">
    <location>
        <position position="98"/>
    </location>
    <ligand>
        <name>Mg(2+)</name>
        <dbReference type="ChEBI" id="CHEBI:18420"/>
    </ligand>
</feature>
<dbReference type="Pfam" id="PF01850">
    <property type="entry name" value="PIN"/>
    <property type="match status" value="1"/>
</dbReference>
<reference evidence="10 11" key="1">
    <citation type="submission" date="2019-01" db="EMBL/GenBank/DDBJ databases">
        <authorList>
            <person name="Brito A."/>
        </authorList>
    </citation>
    <scope>NUCLEOTIDE SEQUENCE [LARGE SCALE GENOMIC DNA]</scope>
    <source>
        <strain evidence="10">1</strain>
    </source>
</reference>
<dbReference type="AlphaFoldDB" id="A0A563VZ20"/>
<dbReference type="PANTHER" id="PTHR33653:SF1">
    <property type="entry name" value="RIBONUCLEASE VAPC2"/>
    <property type="match status" value="1"/>
</dbReference>
<comment type="similarity">
    <text evidence="7 8">Belongs to the PINc/VapC protein family.</text>
</comment>
<gene>
    <name evidence="8 10" type="primary">vapC</name>
    <name evidence="10" type="ORF">H1P_480031</name>
</gene>
<dbReference type="GO" id="GO:0004540">
    <property type="term" value="F:RNA nuclease activity"/>
    <property type="evidence" value="ECO:0007669"/>
    <property type="project" value="InterPro"/>
</dbReference>
<dbReference type="InterPro" id="IPR029060">
    <property type="entry name" value="PIN-like_dom_sf"/>
</dbReference>
<evidence type="ECO:0000256" key="4">
    <source>
        <dbReference type="ARBA" id="ARBA00022723"/>
    </source>
</evidence>
<dbReference type="HAMAP" id="MF_00265">
    <property type="entry name" value="VapC_Nob1"/>
    <property type="match status" value="1"/>
</dbReference>
<dbReference type="InterPro" id="IPR002716">
    <property type="entry name" value="PIN_dom"/>
</dbReference>